<protein>
    <submittedName>
        <fullName evidence="1">Uncharacterized protein</fullName>
    </submittedName>
</protein>
<dbReference type="AlphaFoldDB" id="A0A4D6MK17"/>
<gene>
    <name evidence="1" type="ORF">DEO72_LG7g1627</name>
</gene>
<evidence type="ECO:0000313" key="2">
    <source>
        <dbReference type="Proteomes" id="UP000501690"/>
    </source>
</evidence>
<organism evidence="1 2">
    <name type="scientific">Vigna unguiculata</name>
    <name type="common">Cowpea</name>
    <dbReference type="NCBI Taxonomy" id="3917"/>
    <lineage>
        <taxon>Eukaryota</taxon>
        <taxon>Viridiplantae</taxon>
        <taxon>Streptophyta</taxon>
        <taxon>Embryophyta</taxon>
        <taxon>Tracheophyta</taxon>
        <taxon>Spermatophyta</taxon>
        <taxon>Magnoliopsida</taxon>
        <taxon>eudicotyledons</taxon>
        <taxon>Gunneridae</taxon>
        <taxon>Pentapetalae</taxon>
        <taxon>rosids</taxon>
        <taxon>fabids</taxon>
        <taxon>Fabales</taxon>
        <taxon>Fabaceae</taxon>
        <taxon>Papilionoideae</taxon>
        <taxon>50 kb inversion clade</taxon>
        <taxon>NPAAA clade</taxon>
        <taxon>indigoferoid/millettioid clade</taxon>
        <taxon>Phaseoleae</taxon>
        <taxon>Vigna</taxon>
    </lineage>
</organism>
<name>A0A4D6MK17_VIGUN</name>
<proteinExistence type="predicted"/>
<dbReference type="EMBL" id="CP039351">
    <property type="protein sequence ID" value="QCE00337.1"/>
    <property type="molecule type" value="Genomic_DNA"/>
</dbReference>
<evidence type="ECO:0000313" key="1">
    <source>
        <dbReference type="EMBL" id="QCE00337.1"/>
    </source>
</evidence>
<sequence length="156" mass="17302">MQALATGLMVTEVRIVADYKGVQITNPPGGLFIAAKRHMHLYLFWVPEEEPPSGIFLGRQVTHGRTQFFLGFMKGLTVAVEPPRNVDPFGLDLMMLGYWGGFDRGKTWVTYGRKVPNQLERLGDFAGRNISGKPEIGKHRLADQGLSPGAIVETTF</sequence>
<dbReference type="Proteomes" id="UP000501690">
    <property type="component" value="Linkage Group LG7"/>
</dbReference>
<reference evidence="1 2" key="1">
    <citation type="submission" date="2019-04" db="EMBL/GenBank/DDBJ databases">
        <title>An improved genome assembly and genetic linkage map for asparagus bean, Vigna unguiculata ssp. sesquipedialis.</title>
        <authorList>
            <person name="Xia Q."/>
            <person name="Zhang R."/>
            <person name="Dong Y."/>
        </authorList>
    </citation>
    <scope>NUCLEOTIDE SEQUENCE [LARGE SCALE GENOMIC DNA]</scope>
    <source>
        <tissue evidence="1">Leaf</tissue>
    </source>
</reference>
<accession>A0A4D6MK17</accession>
<keyword evidence="2" id="KW-1185">Reference proteome</keyword>